<dbReference type="GO" id="GO:0016787">
    <property type="term" value="F:hydrolase activity"/>
    <property type="evidence" value="ECO:0007669"/>
    <property type="project" value="UniProtKB-KW"/>
</dbReference>
<dbReference type="PANTHER" id="PTHR11070:SF3">
    <property type="entry name" value="DNA 3'-5' HELICASE"/>
    <property type="match status" value="1"/>
</dbReference>
<reference evidence="12" key="1">
    <citation type="submission" date="2018-05" db="EMBL/GenBank/DDBJ databases">
        <authorList>
            <person name="Lanie J.A."/>
            <person name="Ng W.-L."/>
            <person name="Kazmierczak K.M."/>
            <person name="Andrzejewski T.M."/>
            <person name="Davidsen T.M."/>
            <person name="Wayne K.J."/>
            <person name="Tettelin H."/>
            <person name="Glass J.I."/>
            <person name="Rusch D."/>
            <person name="Podicherti R."/>
            <person name="Tsui H.-C.T."/>
            <person name="Winkler M.E."/>
        </authorList>
    </citation>
    <scope>NUCLEOTIDE SEQUENCE</scope>
</reference>
<dbReference type="InterPro" id="IPR000212">
    <property type="entry name" value="DNA_helicase_UvrD/REP"/>
</dbReference>
<evidence type="ECO:0000256" key="8">
    <source>
        <dbReference type="ARBA" id="ARBA00034808"/>
    </source>
</evidence>
<evidence type="ECO:0000256" key="6">
    <source>
        <dbReference type="ARBA" id="ARBA00023235"/>
    </source>
</evidence>
<keyword evidence="5" id="KW-0067">ATP-binding</keyword>
<keyword evidence="2" id="KW-0547">Nucleotide-binding</keyword>
<dbReference type="Gene3D" id="3.40.50.300">
    <property type="entry name" value="P-loop containing nucleotide triphosphate hydrolases"/>
    <property type="match status" value="2"/>
</dbReference>
<dbReference type="SUPFAM" id="SSF52540">
    <property type="entry name" value="P-loop containing nucleoside triphosphate hydrolases"/>
    <property type="match status" value="1"/>
</dbReference>
<dbReference type="InterPro" id="IPR014017">
    <property type="entry name" value="DNA_helicase_UvrD-like_C"/>
</dbReference>
<dbReference type="CDD" id="cd18807">
    <property type="entry name" value="SF1_C_UvrD"/>
    <property type="match status" value="1"/>
</dbReference>
<evidence type="ECO:0000256" key="7">
    <source>
        <dbReference type="ARBA" id="ARBA00034617"/>
    </source>
</evidence>
<evidence type="ECO:0000259" key="10">
    <source>
        <dbReference type="PROSITE" id="PS51198"/>
    </source>
</evidence>
<dbReference type="EC" id="5.6.2.4" evidence="8"/>
<keyword evidence="6" id="KW-0413">Isomerase</keyword>
<dbReference type="GO" id="GO:0043138">
    <property type="term" value="F:3'-5' DNA helicase activity"/>
    <property type="evidence" value="ECO:0007669"/>
    <property type="project" value="UniProtKB-EC"/>
</dbReference>
<evidence type="ECO:0000259" key="11">
    <source>
        <dbReference type="PROSITE" id="PS51217"/>
    </source>
</evidence>
<gene>
    <name evidence="12" type="ORF">METZ01_LOCUS109308</name>
</gene>
<evidence type="ECO:0000256" key="4">
    <source>
        <dbReference type="ARBA" id="ARBA00022806"/>
    </source>
</evidence>
<dbReference type="InterPro" id="IPR027417">
    <property type="entry name" value="P-loop_NTPase"/>
</dbReference>
<organism evidence="12">
    <name type="scientific">marine metagenome</name>
    <dbReference type="NCBI Taxonomy" id="408172"/>
    <lineage>
        <taxon>unclassified sequences</taxon>
        <taxon>metagenomes</taxon>
        <taxon>ecological metagenomes</taxon>
    </lineage>
</organism>
<dbReference type="Pfam" id="PF13361">
    <property type="entry name" value="UvrD_C"/>
    <property type="match status" value="2"/>
</dbReference>
<dbReference type="EMBL" id="UINC01013007">
    <property type="protein sequence ID" value="SVA56454.1"/>
    <property type="molecule type" value="Genomic_DNA"/>
</dbReference>
<dbReference type="GO" id="GO:0005829">
    <property type="term" value="C:cytosol"/>
    <property type="evidence" value="ECO:0007669"/>
    <property type="project" value="TreeGrafter"/>
</dbReference>
<dbReference type="Gene3D" id="1.10.486.10">
    <property type="entry name" value="PCRA, domain 4"/>
    <property type="match status" value="1"/>
</dbReference>
<keyword evidence="4" id="KW-0347">Helicase</keyword>
<evidence type="ECO:0000256" key="1">
    <source>
        <dbReference type="ARBA" id="ARBA00009922"/>
    </source>
</evidence>
<feature type="domain" description="UvrD-like helicase ATP-binding" evidence="10">
    <location>
        <begin position="59"/>
        <end position="343"/>
    </location>
</feature>
<comment type="catalytic activity">
    <reaction evidence="7">
        <text>Couples ATP hydrolysis with the unwinding of duplex DNA by translocating in the 3'-5' direction.</text>
        <dbReference type="EC" id="5.6.2.4"/>
    </reaction>
</comment>
<feature type="non-terminal residue" evidence="12">
    <location>
        <position position="702"/>
    </location>
</feature>
<evidence type="ECO:0000256" key="9">
    <source>
        <dbReference type="ARBA" id="ARBA00048988"/>
    </source>
</evidence>
<dbReference type="PANTHER" id="PTHR11070">
    <property type="entry name" value="UVRD / RECB / PCRA DNA HELICASE FAMILY MEMBER"/>
    <property type="match status" value="1"/>
</dbReference>
<evidence type="ECO:0000313" key="12">
    <source>
        <dbReference type="EMBL" id="SVA56454.1"/>
    </source>
</evidence>
<dbReference type="Pfam" id="PF00580">
    <property type="entry name" value="UvrD-helicase"/>
    <property type="match status" value="1"/>
</dbReference>
<sequence>MNLLLGTSYLAASRRPTKTYQRNSAFILFAPALSVPGVSREYVLQPYRSSVDLQIDYEAELNDSQRAAVTALPGPALVIAGAGSGKTRTLTYRVAYLLEQGVPADRILLLTFTNKAAREMMDRVTDLIGRDMSELWGGTFHSIGHRILRRHAEVLDFTRSFTIQDREDAKGLINACIAEAEIDVKATRFPKPDVVGDIGSLAINKQIDVREIIEDRYPWFEQLTEQIIDVLSRYAKRKRANGLMDFDDLLVLWLKLMKEHSDVCELYQRRFQFVLVDEYQDTNQLQAELIDLLGERYKNVMVVGDDSQSIYSWRGANFQNIIEFPERYPGAQVYKIETNYRSTPQILELANAAIAANTQQFTKKLDAARTAGEMPALVVCGAADEQATFVAQRALELREEGIELNDMAVLYRSHFHALELQLELTRRNIPFSITSGIRFFEQAHIKDVTAYLKWLANPRDEQAFKRIVLMLPGVGGKTAFKLWDQFLAAHEPARPLAECLQGCISVPKKARVPWAQLSATVSQLQTEPVAGDAGQMIELIVEAGYSDHVEANYDKAPQRLDDLEQLAVFARQYESLETFLAELALLTNVEADQDRAASDDTEQLNLSTIHQAKGLEFKVVFVIMLCDGLFPSNRSLDSIEGEEEERRLFYVAITRAKDELYLSYPVIRTVAAGSAADMMQQPSRFLGEIPDELVNEWKLSSL</sequence>
<proteinExistence type="inferred from homology"/>
<dbReference type="InterPro" id="IPR013986">
    <property type="entry name" value="DExx_box_DNA_helicase_dom_sf"/>
</dbReference>
<dbReference type="GO" id="GO:0005524">
    <property type="term" value="F:ATP binding"/>
    <property type="evidence" value="ECO:0007669"/>
    <property type="project" value="UniProtKB-KW"/>
</dbReference>
<dbReference type="Gene3D" id="1.10.10.160">
    <property type="match status" value="1"/>
</dbReference>
<dbReference type="PROSITE" id="PS51217">
    <property type="entry name" value="UVRD_HELICASE_CTER"/>
    <property type="match status" value="1"/>
</dbReference>
<evidence type="ECO:0000256" key="3">
    <source>
        <dbReference type="ARBA" id="ARBA00022801"/>
    </source>
</evidence>
<evidence type="ECO:0000256" key="5">
    <source>
        <dbReference type="ARBA" id="ARBA00022840"/>
    </source>
</evidence>
<protein>
    <recommendedName>
        <fullName evidence="8">DNA 3'-5' helicase</fullName>
        <ecNumber evidence="8">5.6.2.4</ecNumber>
    </recommendedName>
</protein>
<feature type="domain" description="UvrD-like helicase C-terminal" evidence="11">
    <location>
        <begin position="344"/>
        <end position="614"/>
    </location>
</feature>
<dbReference type="GO" id="GO:0003677">
    <property type="term" value="F:DNA binding"/>
    <property type="evidence" value="ECO:0007669"/>
    <property type="project" value="InterPro"/>
</dbReference>
<feature type="non-terminal residue" evidence="12">
    <location>
        <position position="1"/>
    </location>
</feature>
<name>A0A381WVC4_9ZZZZ</name>
<dbReference type="InterPro" id="IPR014016">
    <property type="entry name" value="UvrD-like_ATP-bd"/>
</dbReference>
<comment type="catalytic activity">
    <reaction evidence="9">
        <text>ATP + H2O = ADP + phosphate + H(+)</text>
        <dbReference type="Rhea" id="RHEA:13065"/>
        <dbReference type="ChEBI" id="CHEBI:15377"/>
        <dbReference type="ChEBI" id="CHEBI:15378"/>
        <dbReference type="ChEBI" id="CHEBI:30616"/>
        <dbReference type="ChEBI" id="CHEBI:43474"/>
        <dbReference type="ChEBI" id="CHEBI:456216"/>
        <dbReference type="EC" id="5.6.2.4"/>
    </reaction>
</comment>
<comment type="similarity">
    <text evidence="1">Belongs to the helicase family. UvrD subfamily.</text>
</comment>
<dbReference type="CDD" id="cd17932">
    <property type="entry name" value="DEXQc_UvrD"/>
    <property type="match status" value="1"/>
</dbReference>
<dbReference type="AlphaFoldDB" id="A0A381WVC4"/>
<accession>A0A381WVC4</accession>
<keyword evidence="3" id="KW-0378">Hydrolase</keyword>
<evidence type="ECO:0000256" key="2">
    <source>
        <dbReference type="ARBA" id="ARBA00022741"/>
    </source>
</evidence>
<dbReference type="PROSITE" id="PS51198">
    <property type="entry name" value="UVRD_HELICASE_ATP_BIND"/>
    <property type="match status" value="1"/>
</dbReference>
<dbReference type="GO" id="GO:0000725">
    <property type="term" value="P:recombinational repair"/>
    <property type="evidence" value="ECO:0007669"/>
    <property type="project" value="TreeGrafter"/>
</dbReference>